<dbReference type="KEGG" id="pman:OU5_P0097"/>
<dbReference type="AlphaFoldDB" id="A0A024EK93"/>
<accession>A0A024EK93</accession>
<dbReference type="EMBL" id="CP005961">
    <property type="protein sequence ID" value="AHZ73349.1"/>
    <property type="molecule type" value="Genomic_DNA"/>
</dbReference>
<protein>
    <submittedName>
        <fullName evidence="1">Uncharacterized protein</fullName>
    </submittedName>
</protein>
<gene>
    <name evidence="1" type="ORF">OU5_P0097</name>
</gene>
<name>A0A024EK93_9PSED</name>
<reference evidence="1 2" key="1">
    <citation type="journal article" date="2012" name="J. Bacteriol.">
        <title>Genome sequence of cold-adapted Pseudomonas mandelii strain JR-1.</title>
        <authorList>
            <person name="Jang S.H."/>
            <person name="Kim J."/>
            <person name="Kim J."/>
            <person name="Hong S."/>
            <person name="Lee C."/>
        </authorList>
    </citation>
    <scope>NUCLEOTIDE SEQUENCE [LARGE SCALE GENOMIC DNA]</scope>
    <source>
        <strain evidence="1 2">JR-1</strain>
        <plasmid evidence="2">Plasmid</plasmid>
    </source>
</reference>
<dbReference type="Proteomes" id="UP000026913">
    <property type="component" value="Plasmid unnamed"/>
</dbReference>
<organism evidence="1 2">
    <name type="scientific">Pseudomonas mandelii JR-1</name>
    <dbReference type="NCBI Taxonomy" id="1147786"/>
    <lineage>
        <taxon>Bacteria</taxon>
        <taxon>Pseudomonadati</taxon>
        <taxon>Pseudomonadota</taxon>
        <taxon>Gammaproteobacteria</taxon>
        <taxon>Pseudomonadales</taxon>
        <taxon>Pseudomonadaceae</taxon>
        <taxon>Pseudomonas</taxon>
    </lineage>
</organism>
<evidence type="ECO:0000313" key="2">
    <source>
        <dbReference type="Proteomes" id="UP000026913"/>
    </source>
</evidence>
<geneLocation type="plasmid" evidence="2"/>
<proteinExistence type="predicted"/>
<sequence length="40" mass="4524">MAQQMFGGLINIQTIDTRCPFVGLDPFPRPLQVFSRKGPF</sequence>
<evidence type="ECO:0000313" key="1">
    <source>
        <dbReference type="EMBL" id="AHZ73349.1"/>
    </source>
</evidence>
<keyword evidence="1" id="KW-0614">Plasmid</keyword>
<dbReference type="HOGENOM" id="CLU_3295198_0_0_6"/>